<dbReference type="SUPFAM" id="SSF81901">
    <property type="entry name" value="HCP-like"/>
    <property type="match status" value="1"/>
</dbReference>
<feature type="repeat" description="PPR" evidence="5">
    <location>
        <begin position="566"/>
        <end position="600"/>
    </location>
</feature>
<keyword evidence="8" id="KW-1185">Reference proteome</keyword>
<feature type="repeat" description="PPR" evidence="5">
    <location>
        <begin position="213"/>
        <end position="247"/>
    </location>
</feature>
<evidence type="ECO:0000256" key="1">
    <source>
        <dbReference type="ARBA" id="ARBA00022692"/>
    </source>
</evidence>
<feature type="repeat" description="PPR" evidence="5">
    <location>
        <begin position="248"/>
        <end position="282"/>
    </location>
</feature>
<dbReference type="SUPFAM" id="SSF52540">
    <property type="entry name" value="P-loop containing nucleoside triphosphate hydrolases"/>
    <property type="match status" value="1"/>
</dbReference>
<comment type="caution">
    <text evidence="7">The sequence shown here is derived from an EMBL/GenBank/DDBJ whole genome shotgun (WGS) entry which is preliminary data.</text>
</comment>
<evidence type="ECO:0000256" key="4">
    <source>
        <dbReference type="ARBA" id="ARBA00023136"/>
    </source>
</evidence>
<dbReference type="InterPro" id="IPR027417">
    <property type="entry name" value="P-loop_NTPase"/>
</dbReference>
<accession>A0AAV7DR81</accession>
<sequence length="819" mass="93032">MIFSCLQRSRTVCVARNLHIAQHIFRPSTERITFNAICMNLRQRRWTFIRKISPASVTPVLSQVIWKFRRSPQLAFDFFNWVEQQNGYSHSLESYSAMIHVLVQSRWYDDALSIMRCLIQRRVISVMDLLEALINSNESFGSGPAIFDALIRACTQLGATEEAHIVIEKLWAKGHCISIHAWNKYLDHLLKSNDYHRFWNMVKLMSSKGLEENLNTFNLIIYALCKEFRVWEAISIFYRVLKSQTIPNVVTFNMLIDGSCKMGNVNLALKLLMKMDIMSEKVVRPNCITYNCLIHAFCRVGKTEDAENLLEEMRKVGIEPNERTYATLIDGYARKERMEETFRLCDEMVKYGMMPNSVVYNSVINWLFKEGDFEEALFLLSDMKEKNICLDKYTCSIVTDGYIKSGNMKEALKYHMRIAEEKNLNKDVGMYNVLMNCLCKIGNFEGAKQLLSHMFMQGLIPDVITYSTMVDGYCKGGKLDDALRIYEGMVKSGQRPNLITYNCFVDGMCKTSSMDVAKDLVKDMKNLAIVDVITYNTLINGYCSIGMFKDAFALCHEMRRFSLLPNVVTYNILCNYLCKLGCSEKAKLLLKGMFDRGLMPDSVTYTIFITEYMKNRSVSEVTELHDYMVLNGVTPDTYTSQIFVIQEDGVGTSVSGLSSLYTTAMKAAGASRRVFQILDCQPSMDYSGNLCPLGEQDGDVQLDDVWFAYPSRPNHMVLKGITLRLTPGSKVALVGPSGGGKTTIANLMERFYDPIKGKILLNGVPLVEISHYHLHKKVSIVSQEPTLFNCSVEESIAYGVDGKADSTDIENAAASLHYF</sequence>
<dbReference type="InterPro" id="IPR036640">
    <property type="entry name" value="ABC1_TM_sf"/>
</dbReference>
<dbReference type="Pfam" id="PF01535">
    <property type="entry name" value="PPR"/>
    <property type="match status" value="3"/>
</dbReference>
<keyword evidence="2" id="KW-0677">Repeat</keyword>
<dbReference type="NCBIfam" id="TIGR00756">
    <property type="entry name" value="PPR"/>
    <property type="match status" value="10"/>
</dbReference>
<proteinExistence type="predicted"/>
<dbReference type="InterPro" id="IPR051240">
    <property type="entry name" value="Mito_RNA-Proc/Resp"/>
</dbReference>
<gene>
    <name evidence="7" type="ORF">H6P81_019234</name>
</gene>
<protein>
    <recommendedName>
        <fullName evidence="6">ABC transporter domain-containing protein</fullName>
    </recommendedName>
</protein>
<dbReference type="Gene3D" id="1.20.1560.10">
    <property type="entry name" value="ABC transporter type 1, transmembrane domain"/>
    <property type="match status" value="1"/>
</dbReference>
<dbReference type="InterPro" id="IPR002885">
    <property type="entry name" value="PPR_rpt"/>
</dbReference>
<dbReference type="Pfam" id="PF13041">
    <property type="entry name" value="PPR_2"/>
    <property type="match status" value="5"/>
</dbReference>
<dbReference type="PANTHER" id="PTHR47933:SF45">
    <property type="entry name" value="PENTACOTRIPEPTIDE-REPEAT REGION OF PRORP DOMAIN-CONTAINING PROTEIN"/>
    <property type="match status" value="1"/>
</dbReference>
<feature type="repeat" description="PPR" evidence="5">
    <location>
        <begin position="497"/>
        <end position="527"/>
    </location>
</feature>
<dbReference type="EMBL" id="JAINDJ010000008">
    <property type="protein sequence ID" value="KAG9439069.1"/>
    <property type="molecule type" value="Genomic_DNA"/>
</dbReference>
<evidence type="ECO:0000256" key="5">
    <source>
        <dbReference type="PROSITE-ProRule" id="PRU00708"/>
    </source>
</evidence>
<feature type="repeat" description="PPR" evidence="5">
    <location>
        <begin position="601"/>
        <end position="635"/>
    </location>
</feature>
<evidence type="ECO:0000256" key="2">
    <source>
        <dbReference type="ARBA" id="ARBA00022737"/>
    </source>
</evidence>
<dbReference type="GO" id="GO:0016887">
    <property type="term" value="F:ATP hydrolysis activity"/>
    <property type="evidence" value="ECO:0007669"/>
    <property type="project" value="InterPro"/>
</dbReference>
<feature type="repeat" description="PPR" evidence="5">
    <location>
        <begin position="427"/>
        <end position="461"/>
    </location>
</feature>
<dbReference type="PROSITE" id="PS51375">
    <property type="entry name" value="PPR"/>
    <property type="match status" value="11"/>
</dbReference>
<keyword evidence="4" id="KW-0472">Membrane</keyword>
<evidence type="ECO:0000313" key="8">
    <source>
        <dbReference type="Proteomes" id="UP000825729"/>
    </source>
</evidence>
<dbReference type="PANTHER" id="PTHR47933">
    <property type="entry name" value="PENTATRICOPEPTIDE REPEAT-CONTAINING PROTEIN 1, MITOCHONDRIAL"/>
    <property type="match status" value="1"/>
</dbReference>
<feature type="repeat" description="PPR" evidence="5">
    <location>
        <begin position="462"/>
        <end position="496"/>
    </location>
</feature>
<reference evidence="7 8" key="1">
    <citation type="submission" date="2021-07" db="EMBL/GenBank/DDBJ databases">
        <title>The Aristolochia fimbriata genome: insights into angiosperm evolution, floral development and chemical biosynthesis.</title>
        <authorList>
            <person name="Jiao Y."/>
        </authorList>
    </citation>
    <scope>NUCLEOTIDE SEQUENCE [LARGE SCALE GENOMIC DNA]</scope>
    <source>
        <strain evidence="7">IBCAS-2021</strain>
        <tissue evidence="7">Leaf</tissue>
    </source>
</reference>
<evidence type="ECO:0000256" key="3">
    <source>
        <dbReference type="ARBA" id="ARBA00022989"/>
    </source>
</evidence>
<dbReference type="InterPro" id="IPR011990">
    <property type="entry name" value="TPR-like_helical_dom_sf"/>
</dbReference>
<keyword evidence="3" id="KW-1133">Transmembrane helix</keyword>
<dbReference type="Proteomes" id="UP000825729">
    <property type="component" value="Unassembled WGS sequence"/>
</dbReference>
<dbReference type="Gene3D" id="1.25.40.10">
    <property type="entry name" value="Tetratricopeptide repeat domain"/>
    <property type="match status" value="6"/>
</dbReference>
<evidence type="ECO:0000259" key="6">
    <source>
        <dbReference type="Pfam" id="PF00005"/>
    </source>
</evidence>
<feature type="repeat" description="PPR" evidence="5">
    <location>
        <begin position="356"/>
        <end position="390"/>
    </location>
</feature>
<organism evidence="7 8">
    <name type="scientific">Aristolochia fimbriata</name>
    <name type="common">White veined hardy Dutchman's pipe vine</name>
    <dbReference type="NCBI Taxonomy" id="158543"/>
    <lineage>
        <taxon>Eukaryota</taxon>
        <taxon>Viridiplantae</taxon>
        <taxon>Streptophyta</taxon>
        <taxon>Embryophyta</taxon>
        <taxon>Tracheophyta</taxon>
        <taxon>Spermatophyta</taxon>
        <taxon>Magnoliopsida</taxon>
        <taxon>Magnoliidae</taxon>
        <taxon>Piperales</taxon>
        <taxon>Aristolochiaceae</taxon>
        <taxon>Aristolochia</taxon>
    </lineage>
</organism>
<dbReference type="Gene3D" id="3.40.50.300">
    <property type="entry name" value="P-loop containing nucleotide triphosphate hydrolases"/>
    <property type="match status" value="1"/>
</dbReference>
<dbReference type="Pfam" id="PF12854">
    <property type="entry name" value="PPR_1"/>
    <property type="match status" value="1"/>
</dbReference>
<feature type="repeat" description="PPR" evidence="5">
    <location>
        <begin position="531"/>
        <end position="565"/>
    </location>
</feature>
<evidence type="ECO:0000313" key="7">
    <source>
        <dbReference type="EMBL" id="KAG9439069.1"/>
    </source>
</evidence>
<keyword evidence="1" id="KW-0812">Transmembrane</keyword>
<name>A0AAV7DR81_ARIFI</name>
<dbReference type="AlphaFoldDB" id="A0AAV7DR81"/>
<dbReference type="GO" id="GO:0003729">
    <property type="term" value="F:mRNA binding"/>
    <property type="evidence" value="ECO:0007669"/>
    <property type="project" value="TreeGrafter"/>
</dbReference>
<feature type="domain" description="ABC transporter" evidence="6">
    <location>
        <begin position="718"/>
        <end position="813"/>
    </location>
</feature>
<feature type="repeat" description="PPR" evidence="5">
    <location>
        <begin position="286"/>
        <end position="320"/>
    </location>
</feature>
<dbReference type="InterPro" id="IPR003439">
    <property type="entry name" value="ABC_transporter-like_ATP-bd"/>
</dbReference>
<dbReference type="GO" id="GO:0005524">
    <property type="term" value="F:ATP binding"/>
    <property type="evidence" value="ECO:0007669"/>
    <property type="project" value="InterPro"/>
</dbReference>
<dbReference type="Pfam" id="PF00005">
    <property type="entry name" value="ABC_tran"/>
    <property type="match status" value="1"/>
</dbReference>
<dbReference type="GO" id="GO:0016020">
    <property type="term" value="C:membrane"/>
    <property type="evidence" value="ECO:0007669"/>
    <property type="project" value="InterPro"/>
</dbReference>
<feature type="repeat" description="PPR" evidence="5">
    <location>
        <begin position="321"/>
        <end position="355"/>
    </location>
</feature>